<dbReference type="OrthoDB" id="6425924at2759"/>
<keyword evidence="6 9" id="KW-0508">mRNA splicing</keyword>
<keyword evidence="5 9" id="KW-0507">mRNA processing</keyword>
<dbReference type="GO" id="GO:0005681">
    <property type="term" value="C:spliceosomal complex"/>
    <property type="evidence" value="ECO:0007669"/>
    <property type="project" value="InterPro"/>
</dbReference>
<feature type="domain" description="Sm" evidence="10">
    <location>
        <begin position="7"/>
        <end position="79"/>
    </location>
</feature>
<keyword evidence="7 9" id="KW-0539">Nucleus</keyword>
<dbReference type="SUPFAM" id="SSF50182">
    <property type="entry name" value="Sm-like ribonucleoproteins"/>
    <property type="match status" value="1"/>
</dbReference>
<comment type="similarity">
    <text evidence="3 9">Belongs to the snRNP core protein family.</text>
</comment>
<dbReference type="SMART" id="SM00651">
    <property type="entry name" value="Sm"/>
    <property type="match status" value="1"/>
</dbReference>
<dbReference type="InterPro" id="IPR010920">
    <property type="entry name" value="LSM_dom_sf"/>
</dbReference>
<dbReference type="Proteomes" id="UP001150569">
    <property type="component" value="Unassembled WGS sequence"/>
</dbReference>
<evidence type="ECO:0000313" key="12">
    <source>
        <dbReference type="Proteomes" id="UP001150569"/>
    </source>
</evidence>
<dbReference type="InterPro" id="IPR001163">
    <property type="entry name" value="Sm_dom_euk/arc"/>
</dbReference>
<name>A0A9W8AM81_9FUNG</name>
<accession>A0A9W8AM81</accession>
<dbReference type="CDD" id="cd01721">
    <property type="entry name" value="Sm_D3"/>
    <property type="match status" value="1"/>
</dbReference>
<evidence type="ECO:0000256" key="8">
    <source>
        <dbReference type="ARBA" id="ARBA00023274"/>
    </source>
</evidence>
<dbReference type="AlphaFoldDB" id="A0A9W8AM81"/>
<evidence type="ECO:0000256" key="9">
    <source>
        <dbReference type="RuleBase" id="RU365050"/>
    </source>
</evidence>
<sequence length="113" mass="12672">MSMSIGVPIKILHEAEGHVVTIEMKNGQTYRGTLLESEDNMNVQMKEVTVTARDGQVSKLQQIYIRGSHIRFFIVPDMLKNAPMFKRFGPEGIKNRGLGMGRGLAKIDRARGK</sequence>
<dbReference type="PROSITE" id="PS52002">
    <property type="entry name" value="SM"/>
    <property type="match status" value="1"/>
</dbReference>
<evidence type="ECO:0000256" key="1">
    <source>
        <dbReference type="ARBA" id="ARBA00004123"/>
    </source>
</evidence>
<dbReference type="GO" id="GO:0003723">
    <property type="term" value="F:RNA binding"/>
    <property type="evidence" value="ECO:0007669"/>
    <property type="project" value="InterPro"/>
</dbReference>
<evidence type="ECO:0000256" key="2">
    <source>
        <dbReference type="ARBA" id="ARBA00004514"/>
    </source>
</evidence>
<evidence type="ECO:0000256" key="4">
    <source>
        <dbReference type="ARBA" id="ARBA00022490"/>
    </source>
</evidence>
<dbReference type="Pfam" id="PF01423">
    <property type="entry name" value="LSM"/>
    <property type="match status" value="1"/>
</dbReference>
<dbReference type="FunFam" id="2.30.30.100:FF:000002">
    <property type="entry name" value="Small nuclear ribonucleoprotein Sm D3"/>
    <property type="match status" value="1"/>
</dbReference>
<dbReference type="GO" id="GO:0000387">
    <property type="term" value="P:spliceosomal snRNP assembly"/>
    <property type="evidence" value="ECO:0007669"/>
    <property type="project" value="UniProtKB-UniRule"/>
</dbReference>
<dbReference type="InterPro" id="IPR034099">
    <property type="entry name" value="SmD3"/>
</dbReference>
<dbReference type="Gene3D" id="2.30.30.100">
    <property type="match status" value="1"/>
</dbReference>
<keyword evidence="8 9" id="KW-0687">Ribonucleoprotein</keyword>
<dbReference type="InterPro" id="IPR027141">
    <property type="entry name" value="LSm4/Sm_D1/D3"/>
</dbReference>
<keyword evidence="4" id="KW-0963">Cytoplasm</keyword>
<keyword evidence="12" id="KW-1185">Reference proteome</keyword>
<dbReference type="GO" id="GO:0005685">
    <property type="term" value="C:U1 snRNP"/>
    <property type="evidence" value="ECO:0007669"/>
    <property type="project" value="UniProtKB-ARBA"/>
</dbReference>
<dbReference type="GO" id="GO:0005829">
    <property type="term" value="C:cytosol"/>
    <property type="evidence" value="ECO:0007669"/>
    <property type="project" value="UniProtKB-SubCell"/>
</dbReference>
<dbReference type="PANTHER" id="PTHR23338">
    <property type="entry name" value="SMALL NUCLEAR RIBONUCLEOPROTEIN SM"/>
    <property type="match status" value="1"/>
</dbReference>
<comment type="subcellular location">
    <subcellularLocation>
        <location evidence="2">Cytoplasm</location>
        <location evidence="2">Cytosol</location>
    </subcellularLocation>
    <subcellularLocation>
        <location evidence="1 9">Nucleus</location>
    </subcellularLocation>
</comment>
<organism evidence="11 12">
    <name type="scientific">Tieghemiomyces parasiticus</name>
    <dbReference type="NCBI Taxonomy" id="78921"/>
    <lineage>
        <taxon>Eukaryota</taxon>
        <taxon>Fungi</taxon>
        <taxon>Fungi incertae sedis</taxon>
        <taxon>Zoopagomycota</taxon>
        <taxon>Kickxellomycotina</taxon>
        <taxon>Dimargaritomycetes</taxon>
        <taxon>Dimargaritales</taxon>
        <taxon>Dimargaritaceae</taxon>
        <taxon>Tieghemiomyces</taxon>
    </lineage>
</organism>
<evidence type="ECO:0000256" key="3">
    <source>
        <dbReference type="ARBA" id="ARBA00008146"/>
    </source>
</evidence>
<evidence type="ECO:0000256" key="6">
    <source>
        <dbReference type="ARBA" id="ARBA00023187"/>
    </source>
</evidence>
<proteinExistence type="inferred from homology"/>
<evidence type="ECO:0000256" key="7">
    <source>
        <dbReference type="ARBA" id="ARBA00023242"/>
    </source>
</evidence>
<evidence type="ECO:0000256" key="5">
    <source>
        <dbReference type="ARBA" id="ARBA00022664"/>
    </source>
</evidence>
<evidence type="ECO:0000313" key="11">
    <source>
        <dbReference type="EMBL" id="KAJ1930610.1"/>
    </source>
</evidence>
<evidence type="ECO:0000259" key="10">
    <source>
        <dbReference type="PROSITE" id="PS52002"/>
    </source>
</evidence>
<dbReference type="InterPro" id="IPR047575">
    <property type="entry name" value="Sm"/>
</dbReference>
<protein>
    <recommendedName>
        <fullName evidence="9">Small nuclear ribonucleoprotein Sm D3</fullName>
        <shortName evidence="9">Sm-D3</shortName>
    </recommendedName>
    <alternativeName>
        <fullName evidence="9">snRNP core protein D3</fullName>
    </alternativeName>
</protein>
<reference evidence="11" key="1">
    <citation type="submission" date="2022-07" db="EMBL/GenBank/DDBJ databases">
        <title>Phylogenomic reconstructions and comparative analyses of Kickxellomycotina fungi.</title>
        <authorList>
            <person name="Reynolds N.K."/>
            <person name="Stajich J.E."/>
            <person name="Barry K."/>
            <person name="Grigoriev I.V."/>
            <person name="Crous P."/>
            <person name="Smith M.E."/>
        </authorList>
    </citation>
    <scope>NUCLEOTIDE SEQUENCE</scope>
    <source>
        <strain evidence="11">RSA 861</strain>
    </source>
</reference>
<dbReference type="EMBL" id="JANBPT010000003">
    <property type="protein sequence ID" value="KAJ1930610.1"/>
    <property type="molecule type" value="Genomic_DNA"/>
</dbReference>
<gene>
    <name evidence="11" type="primary">SMD3_1</name>
    <name evidence="11" type="ORF">IWQ60_000118</name>
</gene>
<comment type="caution">
    <text evidence="11">The sequence shown here is derived from an EMBL/GenBank/DDBJ whole genome shotgun (WGS) entry which is preliminary data.</text>
</comment>